<reference evidence="2 3" key="1">
    <citation type="submission" date="2009-01" db="EMBL/GenBank/DDBJ databases">
        <authorList>
            <person name="Qin X."/>
            <person name="Bachman B."/>
            <person name="Battles P."/>
            <person name="Bell A."/>
            <person name="Bess C."/>
            <person name="Bickham C."/>
            <person name="Chaboub L."/>
            <person name="Chen D."/>
            <person name="Coyle M."/>
            <person name="Deiros D.R."/>
            <person name="Dinh H."/>
            <person name="Forbes L."/>
            <person name="Fowler G."/>
            <person name="Francisco L."/>
            <person name="Fu Q."/>
            <person name="Gubbala S."/>
            <person name="Hale W."/>
            <person name="Han Y."/>
            <person name="Hemphill L."/>
            <person name="Highlander S.K."/>
            <person name="Hirani K."/>
            <person name="Hogues M."/>
            <person name="Jackson L."/>
            <person name="Jakkamsetti A."/>
            <person name="Javaid M."/>
            <person name="Jiang H."/>
            <person name="Korchina V."/>
            <person name="Kovar C."/>
            <person name="Lara F."/>
            <person name="Lee S."/>
            <person name="Mata R."/>
            <person name="Mathew T."/>
            <person name="Moen C."/>
            <person name="Morales K."/>
            <person name="Munidasa M."/>
            <person name="Nazareth L."/>
            <person name="Ngo R."/>
            <person name="Nguyen L."/>
            <person name="Okwuonu G."/>
            <person name="Ongeri F."/>
            <person name="Patil S."/>
            <person name="Petrosino J."/>
            <person name="Pham C."/>
            <person name="Pham P."/>
            <person name="Pu L.-L."/>
            <person name="Puazo M."/>
            <person name="Raj R."/>
            <person name="Reid J."/>
            <person name="Rouhana J."/>
            <person name="Saada N."/>
            <person name="Shang Y."/>
            <person name="Simmons D."/>
            <person name="Thornton R."/>
            <person name="Warren J."/>
            <person name="Weissenberger G."/>
            <person name="Zhang J."/>
            <person name="Zhang L."/>
            <person name="Zhou C."/>
            <person name="Zhu D."/>
            <person name="Muzny D."/>
            <person name="Worley K."/>
            <person name="Gibbs R."/>
        </authorList>
    </citation>
    <scope>NUCLEOTIDE SEQUENCE [LARGE SCALE GENOMIC DNA]</scope>
    <source>
        <strain evidence="2 3">DSM 15436</strain>
    </source>
</reference>
<dbReference type="OrthoDB" id="3258069at2"/>
<feature type="transmembrane region" description="Helical" evidence="1">
    <location>
        <begin position="170"/>
        <end position="192"/>
    </location>
</feature>
<feature type="transmembrane region" description="Helical" evidence="1">
    <location>
        <begin position="328"/>
        <end position="349"/>
    </location>
</feature>
<dbReference type="eggNOG" id="ENOG5031AMM">
    <property type="taxonomic scope" value="Bacteria"/>
</dbReference>
<keyword evidence="1" id="KW-1133">Transmembrane helix</keyword>
<gene>
    <name evidence="2" type="ORF">HMPREF0044_1357</name>
</gene>
<feature type="transmembrane region" description="Helical" evidence="1">
    <location>
        <begin position="577"/>
        <end position="597"/>
    </location>
</feature>
<sequence length="637" mass="72663">MQNFLLKSIVLLEIGLAVFSLWITHVERNYVQLVSDSRSIVYAYETQPEFYYRVDNSFRHSDLIGIVYLSPVNENAPLPPGLNQWMKPGEVAVSPALHDDAEYVETQFGKITETISEDVLFTDEKLIFVRPRLENEFHARGKVERGVYPGVDFGAANGIEYGYATYLQRIGYLIPVAYLTLGVGALGIAFYIQRYYKSKTSRRDEILMLMGVTKRKIFIHKLNEDSLGTLLTIMTLVFVEFIFIKYVSVIPVIGTELHLEESQFWGYTYSAMGMIIAAILINYSDPNVKYCTRYSLLFSNVTTFYLGLGLLGLSRTLAYFELLIPSEVAIIIGIVLLVLTLPTFMAHALNRFADWKASKHDGLKRIEYIWIKETSSKLTRISSFVSVMMLIVVSFFVVYQLVNEQDNESHLISKDAVLVSGSCIPETSCFGDFYESASEVLQNATLEVKNDVGERVLVDSSDEASNLKWDSFTITIENSSGIRIDDFYALRTSDSLLPLVTSTRDVSEFLQLNSVAQTNWLLFYIVFSLILLFPLSLLALYNEVRRDFEDLRYCKNIASSYAQLFMLISKRELMVDAFVYIVTGVLILVIVWVAGFIDQPQIPLMILKLTFTVSCVMLLTRVFMLFANYFREFRGRR</sequence>
<feature type="transmembrane region" description="Helical" evidence="1">
    <location>
        <begin position="609"/>
        <end position="630"/>
    </location>
</feature>
<dbReference type="HOGENOM" id="CLU_429399_0_0_11"/>
<evidence type="ECO:0000313" key="2">
    <source>
        <dbReference type="EMBL" id="EEH63433.1"/>
    </source>
</evidence>
<comment type="caution">
    <text evidence="2">The sequence shown here is derived from an EMBL/GenBank/DDBJ whole genome shotgun (WGS) entry which is preliminary data.</text>
</comment>
<feature type="transmembrane region" description="Helical" evidence="1">
    <location>
        <begin position="226"/>
        <end position="244"/>
    </location>
</feature>
<proteinExistence type="predicted"/>
<keyword evidence="1" id="KW-0812">Transmembrane</keyword>
<feature type="transmembrane region" description="Helical" evidence="1">
    <location>
        <begin position="381"/>
        <end position="402"/>
    </location>
</feature>
<evidence type="ECO:0000256" key="1">
    <source>
        <dbReference type="SAM" id="Phobius"/>
    </source>
</evidence>
<feature type="transmembrane region" description="Helical" evidence="1">
    <location>
        <begin position="295"/>
        <end position="313"/>
    </location>
</feature>
<dbReference type="RefSeq" id="WP_006546215.1">
    <property type="nucleotide sequence ID" value="NZ_DS999540.1"/>
</dbReference>
<dbReference type="AlphaFoldDB" id="C0W1R7"/>
<dbReference type="Proteomes" id="UP000010301">
    <property type="component" value="Unassembled WGS sequence"/>
</dbReference>
<keyword evidence="3" id="KW-1185">Reference proteome</keyword>
<organism evidence="2 3">
    <name type="scientific">Gleimia coleocanis DSM 15436</name>
    <dbReference type="NCBI Taxonomy" id="525245"/>
    <lineage>
        <taxon>Bacteria</taxon>
        <taxon>Bacillati</taxon>
        <taxon>Actinomycetota</taxon>
        <taxon>Actinomycetes</taxon>
        <taxon>Actinomycetales</taxon>
        <taxon>Actinomycetaceae</taxon>
        <taxon>Gleimia</taxon>
    </lineage>
</organism>
<dbReference type="EMBL" id="ACFG01000034">
    <property type="protein sequence ID" value="EEH63433.1"/>
    <property type="molecule type" value="Genomic_DNA"/>
</dbReference>
<protein>
    <submittedName>
        <fullName evidence="2">Uncharacterized protein</fullName>
    </submittedName>
</protein>
<accession>C0W1R7</accession>
<name>C0W1R7_9ACTO</name>
<feature type="transmembrane region" description="Helical" evidence="1">
    <location>
        <begin position="264"/>
        <end position="283"/>
    </location>
</feature>
<feature type="transmembrane region" description="Helical" evidence="1">
    <location>
        <begin position="521"/>
        <end position="541"/>
    </location>
</feature>
<evidence type="ECO:0000313" key="3">
    <source>
        <dbReference type="Proteomes" id="UP000010301"/>
    </source>
</evidence>
<dbReference type="STRING" id="525245.HMPREF0044_1357"/>
<keyword evidence="1" id="KW-0472">Membrane</keyword>